<gene>
    <name evidence="3" type="primary">LOC108013770</name>
</gene>
<dbReference type="InterPro" id="IPR013320">
    <property type="entry name" value="ConA-like_dom_sf"/>
</dbReference>
<dbReference type="Proteomes" id="UP001652628">
    <property type="component" value="Chromosome 3"/>
</dbReference>
<dbReference type="InterPro" id="IPR050672">
    <property type="entry name" value="FBXO45-Fsn/SPSB_families"/>
</dbReference>
<dbReference type="PANTHER" id="PTHR12245:SF5">
    <property type="entry name" value="SPRY DOMAIN-CONTAINING SOCS BOX PROTEIN 3"/>
    <property type="match status" value="1"/>
</dbReference>
<evidence type="ECO:0000313" key="2">
    <source>
        <dbReference type="Proteomes" id="UP001652628"/>
    </source>
</evidence>
<dbReference type="InterPro" id="IPR043136">
    <property type="entry name" value="B30.2/SPRY_sf"/>
</dbReference>
<protein>
    <submittedName>
        <fullName evidence="3">SPRY domain-containing SOCS box protein 3</fullName>
    </submittedName>
</protein>
<accession>A0AB39ZJG9</accession>
<dbReference type="GO" id="GO:0043161">
    <property type="term" value="P:proteasome-mediated ubiquitin-dependent protein catabolic process"/>
    <property type="evidence" value="ECO:0007669"/>
    <property type="project" value="TreeGrafter"/>
</dbReference>
<dbReference type="PANTHER" id="PTHR12245">
    <property type="entry name" value="SPRY DOMAIN CONTAINING SOCS BOX PROTEIN"/>
    <property type="match status" value="1"/>
</dbReference>
<dbReference type="SUPFAM" id="SSF49899">
    <property type="entry name" value="Concanavalin A-like lectins/glucanases"/>
    <property type="match status" value="1"/>
</dbReference>
<sequence length="258" mass="29139">MAHGFSDCWVPTDPDVEHDGGHTHNQVWCRCAHSEGGHGYSWQWEATGQSDALVTDRNILFHSTGRNYTTIVKGKQSLEPGMVHYWEMCVTSRIFRPDVVLGIGTQNVSLGQCAIRNVSALGSNDHSWGLTFSGRIQHCGEQLPYWQNIPHGCLIGVYLDRSRGHLEFYLNRKGLGVAYTNVPVDPSVKIYPMVCSTGPITAIRLNNCTSVHDTLQLRSFQALAKKQPDQVSILRQIPGFRAILKSYWFLYLLFHYFE</sequence>
<dbReference type="GeneID" id="108013770"/>
<dbReference type="GO" id="GO:0019005">
    <property type="term" value="C:SCF ubiquitin ligase complex"/>
    <property type="evidence" value="ECO:0007669"/>
    <property type="project" value="TreeGrafter"/>
</dbReference>
<evidence type="ECO:0000259" key="1">
    <source>
        <dbReference type="PROSITE" id="PS50188"/>
    </source>
</evidence>
<organism evidence="2 3">
    <name type="scientific">Drosophila suzukii</name>
    <name type="common">Spotted-wing drosophila fruit fly</name>
    <dbReference type="NCBI Taxonomy" id="28584"/>
    <lineage>
        <taxon>Eukaryota</taxon>
        <taxon>Metazoa</taxon>
        <taxon>Ecdysozoa</taxon>
        <taxon>Arthropoda</taxon>
        <taxon>Hexapoda</taxon>
        <taxon>Insecta</taxon>
        <taxon>Pterygota</taxon>
        <taxon>Neoptera</taxon>
        <taxon>Endopterygota</taxon>
        <taxon>Diptera</taxon>
        <taxon>Brachycera</taxon>
        <taxon>Muscomorpha</taxon>
        <taxon>Ephydroidea</taxon>
        <taxon>Drosophilidae</taxon>
        <taxon>Drosophila</taxon>
        <taxon>Sophophora</taxon>
    </lineage>
</organism>
<dbReference type="AlphaFoldDB" id="A0AB39ZJG9"/>
<dbReference type="Pfam" id="PF00622">
    <property type="entry name" value="SPRY"/>
    <property type="match status" value="1"/>
</dbReference>
<name>A0AB39ZJG9_DROSZ</name>
<evidence type="ECO:0000313" key="3">
    <source>
        <dbReference type="RefSeq" id="XP_016935219.4"/>
    </source>
</evidence>
<dbReference type="PROSITE" id="PS50188">
    <property type="entry name" value="B302_SPRY"/>
    <property type="match status" value="1"/>
</dbReference>
<dbReference type="RefSeq" id="XP_016935219.4">
    <property type="nucleotide sequence ID" value="XM_017079730.4"/>
</dbReference>
<dbReference type="InterPro" id="IPR001870">
    <property type="entry name" value="B30.2/SPRY"/>
</dbReference>
<dbReference type="Gene3D" id="2.60.120.920">
    <property type="match status" value="1"/>
</dbReference>
<dbReference type="InterPro" id="IPR003877">
    <property type="entry name" value="SPRY_dom"/>
</dbReference>
<dbReference type="SMART" id="SM00449">
    <property type="entry name" value="SPRY"/>
    <property type="match status" value="1"/>
</dbReference>
<proteinExistence type="predicted"/>
<reference evidence="3" key="1">
    <citation type="submission" date="2025-08" db="UniProtKB">
        <authorList>
            <consortium name="RefSeq"/>
        </authorList>
    </citation>
    <scope>IDENTIFICATION</scope>
</reference>
<keyword evidence="2" id="KW-1185">Reference proteome</keyword>
<feature type="domain" description="B30.2/SPRY" evidence="1">
    <location>
        <begin position="19"/>
        <end position="212"/>
    </location>
</feature>